<evidence type="ECO:0000256" key="5">
    <source>
        <dbReference type="ARBA" id="ARBA00022475"/>
    </source>
</evidence>
<evidence type="ECO:0000256" key="8">
    <source>
        <dbReference type="ARBA" id="ARBA00023136"/>
    </source>
</evidence>
<dbReference type="InterPro" id="IPR002528">
    <property type="entry name" value="MATE_fam"/>
</dbReference>
<evidence type="ECO:0000256" key="7">
    <source>
        <dbReference type="ARBA" id="ARBA00022989"/>
    </source>
</evidence>
<dbReference type="GO" id="GO:0015297">
    <property type="term" value="F:antiporter activity"/>
    <property type="evidence" value="ECO:0007669"/>
    <property type="project" value="InterPro"/>
</dbReference>
<evidence type="ECO:0000256" key="9">
    <source>
        <dbReference type="ARBA" id="ARBA00023251"/>
    </source>
</evidence>
<evidence type="ECO:0000313" key="11">
    <source>
        <dbReference type="EMBL" id="CUN76627.1"/>
    </source>
</evidence>
<keyword evidence="7 10" id="KW-1133">Transmembrane helix</keyword>
<dbReference type="InterPro" id="IPR045070">
    <property type="entry name" value="MATE_MepA-like"/>
</dbReference>
<dbReference type="Pfam" id="PF01554">
    <property type="entry name" value="MatE"/>
    <property type="match status" value="2"/>
</dbReference>
<dbReference type="Proteomes" id="UP000768180">
    <property type="component" value="Unassembled WGS sequence"/>
</dbReference>
<feature type="transmembrane region" description="Helical" evidence="10">
    <location>
        <begin position="236"/>
        <end position="254"/>
    </location>
</feature>
<name>A0A173ZKP6_9FIRM</name>
<evidence type="ECO:0000256" key="3">
    <source>
        <dbReference type="ARBA" id="ARBA00022106"/>
    </source>
</evidence>
<evidence type="ECO:0000256" key="6">
    <source>
        <dbReference type="ARBA" id="ARBA00022692"/>
    </source>
</evidence>
<dbReference type="InterPro" id="IPR051327">
    <property type="entry name" value="MATE_MepA_subfamily"/>
</dbReference>
<dbReference type="PIRSF" id="PIRSF006603">
    <property type="entry name" value="DinF"/>
    <property type="match status" value="1"/>
</dbReference>
<evidence type="ECO:0000313" key="12">
    <source>
        <dbReference type="EMBL" id="NSE15418.1"/>
    </source>
</evidence>
<feature type="transmembrane region" description="Helical" evidence="10">
    <location>
        <begin position="198"/>
        <end position="215"/>
    </location>
</feature>
<keyword evidence="4" id="KW-0813">Transport</keyword>
<reference evidence="11 13" key="1">
    <citation type="submission" date="2015-09" db="EMBL/GenBank/DDBJ databases">
        <authorList>
            <consortium name="Pathogen Informatics"/>
        </authorList>
    </citation>
    <scope>NUCLEOTIDE SEQUENCE [LARGE SCALE GENOMIC DNA]</scope>
    <source>
        <strain evidence="11 13">2789STDY5608849</strain>
    </source>
</reference>
<dbReference type="PANTHER" id="PTHR43823">
    <property type="entry name" value="SPORULATION PROTEIN YKVU"/>
    <property type="match status" value="1"/>
</dbReference>
<dbReference type="CDD" id="cd13143">
    <property type="entry name" value="MATE_MepA_like"/>
    <property type="match status" value="1"/>
</dbReference>
<proteinExistence type="inferred from homology"/>
<gene>
    <name evidence="11" type="primary">mepA_6</name>
    <name evidence="11" type="ORF">ERS852406_00642</name>
    <name evidence="12" type="ORF">G5B05_03090</name>
</gene>
<dbReference type="NCBIfam" id="TIGR00797">
    <property type="entry name" value="matE"/>
    <property type="match status" value="1"/>
</dbReference>
<dbReference type="GO" id="GO:0042910">
    <property type="term" value="F:xenobiotic transmembrane transporter activity"/>
    <property type="evidence" value="ECO:0007669"/>
    <property type="project" value="InterPro"/>
</dbReference>
<organism evidence="11 13">
    <name type="scientific">Fusicatenibacter saccharivorans</name>
    <dbReference type="NCBI Taxonomy" id="1150298"/>
    <lineage>
        <taxon>Bacteria</taxon>
        <taxon>Bacillati</taxon>
        <taxon>Bacillota</taxon>
        <taxon>Clostridia</taxon>
        <taxon>Lachnospirales</taxon>
        <taxon>Lachnospiraceae</taxon>
        <taxon>Fusicatenibacter</taxon>
    </lineage>
</organism>
<evidence type="ECO:0000313" key="13">
    <source>
        <dbReference type="Proteomes" id="UP000095706"/>
    </source>
</evidence>
<dbReference type="EMBL" id="JAAITQ010000004">
    <property type="protein sequence ID" value="NSE15418.1"/>
    <property type="molecule type" value="Genomic_DNA"/>
</dbReference>
<feature type="transmembrane region" description="Helical" evidence="10">
    <location>
        <begin position="63"/>
        <end position="86"/>
    </location>
</feature>
<feature type="transmembrane region" description="Helical" evidence="10">
    <location>
        <begin position="274"/>
        <end position="293"/>
    </location>
</feature>
<accession>A0A173ZKP6</accession>
<dbReference type="RefSeq" id="WP_055226390.1">
    <property type="nucleotide sequence ID" value="NZ_CABJFB010000001.1"/>
</dbReference>
<dbReference type="PANTHER" id="PTHR43823:SF3">
    <property type="entry name" value="MULTIDRUG EXPORT PROTEIN MEPA"/>
    <property type="match status" value="1"/>
</dbReference>
<keyword evidence="5" id="KW-1003">Cell membrane</keyword>
<feature type="transmembrane region" description="Helical" evidence="10">
    <location>
        <begin position="393"/>
        <end position="415"/>
    </location>
</feature>
<dbReference type="GeneID" id="79854389"/>
<feature type="transmembrane region" description="Helical" evidence="10">
    <location>
        <begin position="21"/>
        <end position="43"/>
    </location>
</feature>
<comment type="similarity">
    <text evidence="2">Belongs to the multi antimicrobial extrusion (MATE) (TC 2.A.66.1) family. MepA subfamily.</text>
</comment>
<dbReference type="InterPro" id="IPR048279">
    <property type="entry name" value="MdtK-like"/>
</dbReference>
<dbReference type="Proteomes" id="UP000095706">
    <property type="component" value="Unassembled WGS sequence"/>
</dbReference>
<feature type="transmembrane region" description="Helical" evidence="10">
    <location>
        <begin position="323"/>
        <end position="345"/>
    </location>
</feature>
<dbReference type="GO" id="GO:0046677">
    <property type="term" value="P:response to antibiotic"/>
    <property type="evidence" value="ECO:0007669"/>
    <property type="project" value="UniProtKB-KW"/>
</dbReference>
<evidence type="ECO:0000256" key="4">
    <source>
        <dbReference type="ARBA" id="ARBA00022448"/>
    </source>
</evidence>
<evidence type="ECO:0000256" key="10">
    <source>
        <dbReference type="SAM" id="Phobius"/>
    </source>
</evidence>
<evidence type="ECO:0000256" key="2">
    <source>
        <dbReference type="ARBA" id="ARBA00008417"/>
    </source>
</evidence>
<protein>
    <recommendedName>
        <fullName evidence="3">Multidrug export protein MepA</fullName>
    </recommendedName>
</protein>
<keyword evidence="9" id="KW-0046">Antibiotic resistance</keyword>
<feature type="transmembrane region" description="Helical" evidence="10">
    <location>
        <begin position="173"/>
        <end position="192"/>
    </location>
</feature>
<reference evidence="12 14" key="2">
    <citation type="journal article" date="2020" name="Cell Host Microbe">
        <title>Functional and Genomic Variation between Human-Derived Isolates of Lachnospiraceae Reveals Inter- and Intra-Species Diversity.</title>
        <authorList>
            <person name="Sorbara M.T."/>
            <person name="Littmann E.R."/>
            <person name="Fontana E."/>
            <person name="Moody T.U."/>
            <person name="Kohout C.E."/>
            <person name="Gjonbalaj M."/>
            <person name="Eaton V."/>
            <person name="Seok R."/>
            <person name="Leiner I.M."/>
            <person name="Pamer E.G."/>
        </authorList>
    </citation>
    <scope>NUCLEOTIDE SEQUENCE [LARGE SCALE GENOMIC DNA]</scope>
    <source>
        <strain evidence="12 14">MSK.14.54</strain>
    </source>
</reference>
<feature type="transmembrane region" description="Helical" evidence="10">
    <location>
        <begin position="98"/>
        <end position="119"/>
    </location>
</feature>
<dbReference type="GO" id="GO:0005886">
    <property type="term" value="C:plasma membrane"/>
    <property type="evidence" value="ECO:0007669"/>
    <property type="project" value="UniProtKB-SubCell"/>
</dbReference>
<sequence length="460" mass="49451">MQTKQDGRLGTEKIGKLMLELALPSVLAQIVNVLYNIVDRIYIGRIPDVGSLALTGVGVTFPIITIISAFAGFASGGGAPLAAIALGQKNRDRAEKILGSSTSLLLFFSVCLMAFFFFFQTPLLYLFGASSNTIRYASTYISIYLVGTVFVELAVGLNTFISCQGHARTAMCSVLIGAVINIGLDPVFIFVLHMGVSGAALATILSQALSAAWVLRFLTSKKSGVRLSLRTMKPDFSILGSVMALGISPFIMSATESAITIVMNHGLQTYGGDLYVGSMTILQSVLQLIFVPVNGFTNGVQPIISYNFGAGQFDRVRQTIRRMIAITFTAAFVYVVFAMLRPALFAGLFTTDPELIVIVEKVLPVYIAGMAIFGLQSGVQSSFLGLGQAKISLFIALLRKVILLIPLALILPHFFGVMGVYYAEPIADVCSVITAVTLFLCNIRKILSTETLAKVTHTEE</sequence>
<keyword evidence="14" id="KW-1185">Reference proteome</keyword>
<reference evidence="12" key="3">
    <citation type="submission" date="2020-02" db="EMBL/GenBank/DDBJ databases">
        <authorList>
            <person name="Littmann E."/>
            <person name="Sorbara M."/>
        </authorList>
    </citation>
    <scope>NUCLEOTIDE SEQUENCE</scope>
    <source>
        <strain evidence="12">MSK.14.54</strain>
    </source>
</reference>
<comment type="subcellular location">
    <subcellularLocation>
        <location evidence="1">Cell membrane</location>
        <topology evidence="1">Multi-pass membrane protein</topology>
    </subcellularLocation>
</comment>
<feature type="transmembrane region" description="Helical" evidence="10">
    <location>
        <begin position="365"/>
        <end position="386"/>
    </location>
</feature>
<keyword evidence="8 10" id="KW-0472">Membrane</keyword>
<dbReference type="AlphaFoldDB" id="A0A173ZKP6"/>
<feature type="transmembrane region" description="Helical" evidence="10">
    <location>
        <begin position="421"/>
        <end position="441"/>
    </location>
</feature>
<keyword evidence="6 10" id="KW-0812">Transmembrane</keyword>
<dbReference type="EMBL" id="CYYV01000003">
    <property type="protein sequence ID" value="CUN76627.1"/>
    <property type="molecule type" value="Genomic_DNA"/>
</dbReference>
<feature type="transmembrane region" description="Helical" evidence="10">
    <location>
        <begin position="139"/>
        <end position="161"/>
    </location>
</feature>
<evidence type="ECO:0000256" key="1">
    <source>
        <dbReference type="ARBA" id="ARBA00004651"/>
    </source>
</evidence>
<evidence type="ECO:0000313" key="14">
    <source>
        <dbReference type="Proteomes" id="UP000768180"/>
    </source>
</evidence>